<comment type="caution">
    <text evidence="1">The sequence shown here is derived from an EMBL/GenBank/DDBJ whole genome shotgun (WGS) entry which is preliminary data.</text>
</comment>
<protein>
    <submittedName>
        <fullName evidence="1">AAA family ATPase</fullName>
    </submittedName>
</protein>
<dbReference type="EMBL" id="BTPU01000076">
    <property type="protein sequence ID" value="GMQ64694.1"/>
    <property type="molecule type" value="Genomic_DNA"/>
</dbReference>
<gene>
    <name evidence="1" type="ORF">AN2V17_39320</name>
</gene>
<name>A0ACB5UQ68_9FIRM</name>
<proteinExistence type="predicted"/>
<evidence type="ECO:0000313" key="2">
    <source>
        <dbReference type="Proteomes" id="UP001374599"/>
    </source>
</evidence>
<accession>A0ACB5UQ68</accession>
<reference evidence="1" key="1">
    <citation type="submission" date="2023-09" db="EMBL/GenBank/DDBJ databases">
        <title>Vallitalea sediminicola and Vallitalea maricola sp. nov., anaerobic bacteria isolated from marine sediment.</title>
        <authorList>
            <person name="Hirano S."/>
            <person name="Maeda A."/>
            <person name="Terahara T."/>
            <person name="Mori K."/>
            <person name="Hamada M."/>
            <person name="Matsumoto R."/>
            <person name="Kobayashi T."/>
        </authorList>
    </citation>
    <scope>NUCLEOTIDE SEQUENCE</scope>
    <source>
        <strain evidence="1">AN17-2</strain>
    </source>
</reference>
<sequence length="183" mass="21500">MKLVFLIGDAAVGKMTVGQELMKITDLRLFHNHMTIEPVIEVFGYFQGKSISRLREIIFEEFAASDNYGLIFTYMWAFDQKSDWDYVEHVTNIFRKNGADVYYVELVAPQEIRLKRNNTENRLKHKASKRDIEISNQRLINDDNKYRCVSNDGEIQFDNYIKIDNSNISAELVAKMIKERFNL</sequence>
<dbReference type="Proteomes" id="UP001374599">
    <property type="component" value="Unassembled WGS sequence"/>
</dbReference>
<keyword evidence="2" id="KW-1185">Reference proteome</keyword>
<organism evidence="1 2">
    <name type="scientific">Vallitalea maricola</name>
    <dbReference type="NCBI Taxonomy" id="3074433"/>
    <lineage>
        <taxon>Bacteria</taxon>
        <taxon>Bacillati</taxon>
        <taxon>Bacillota</taxon>
        <taxon>Clostridia</taxon>
        <taxon>Lachnospirales</taxon>
        <taxon>Vallitaleaceae</taxon>
        <taxon>Vallitalea</taxon>
    </lineage>
</organism>
<evidence type="ECO:0000313" key="1">
    <source>
        <dbReference type="EMBL" id="GMQ64694.1"/>
    </source>
</evidence>